<evidence type="ECO:0000313" key="1">
    <source>
        <dbReference type="EMBL" id="CAG2185403.1"/>
    </source>
</evidence>
<sequence>MNHHRLKVLKTDGEACNLKNETIDTCDVQQGGPVTLLLQEDNTNEVVGGHNSYKFQLNCTDEGVYTVISTSKLEVKPPTPLIPLKQPAYHAISLTIQDSVNQIVTDTVHIGQELKLIMEISDAIPCTSVLEIHHVACDYNCIEEFGVLAGFFFGRFEDLNTFGEDSICIDGHNIIHRDAAFIRNRASHMSVFVIITK</sequence>
<dbReference type="AlphaFoldDB" id="A0A8S3PPA1"/>
<protein>
    <submittedName>
        <fullName evidence="1">Uncharacterized protein</fullName>
    </submittedName>
</protein>
<comment type="caution">
    <text evidence="1">The sequence shown here is derived from an EMBL/GenBank/DDBJ whole genome shotgun (WGS) entry which is preliminary data.</text>
</comment>
<reference evidence="1" key="1">
    <citation type="submission" date="2021-03" db="EMBL/GenBank/DDBJ databases">
        <authorList>
            <person name="Bekaert M."/>
        </authorList>
    </citation>
    <scope>NUCLEOTIDE SEQUENCE</scope>
</reference>
<gene>
    <name evidence="1" type="ORF">MEDL_974</name>
</gene>
<proteinExistence type="predicted"/>
<organism evidence="1 2">
    <name type="scientific">Mytilus edulis</name>
    <name type="common">Blue mussel</name>
    <dbReference type="NCBI Taxonomy" id="6550"/>
    <lineage>
        <taxon>Eukaryota</taxon>
        <taxon>Metazoa</taxon>
        <taxon>Spiralia</taxon>
        <taxon>Lophotrochozoa</taxon>
        <taxon>Mollusca</taxon>
        <taxon>Bivalvia</taxon>
        <taxon>Autobranchia</taxon>
        <taxon>Pteriomorphia</taxon>
        <taxon>Mytilida</taxon>
        <taxon>Mytiloidea</taxon>
        <taxon>Mytilidae</taxon>
        <taxon>Mytilinae</taxon>
        <taxon>Mytilus</taxon>
    </lineage>
</organism>
<accession>A0A8S3PPA1</accession>
<keyword evidence="2" id="KW-1185">Reference proteome</keyword>
<dbReference type="EMBL" id="CAJPWZ010000084">
    <property type="protein sequence ID" value="CAG2185403.1"/>
    <property type="molecule type" value="Genomic_DNA"/>
</dbReference>
<dbReference type="Proteomes" id="UP000683360">
    <property type="component" value="Unassembled WGS sequence"/>
</dbReference>
<name>A0A8S3PPA1_MYTED</name>
<evidence type="ECO:0000313" key="2">
    <source>
        <dbReference type="Proteomes" id="UP000683360"/>
    </source>
</evidence>